<dbReference type="SUPFAM" id="SSF53335">
    <property type="entry name" value="S-adenosyl-L-methionine-dependent methyltransferases"/>
    <property type="match status" value="1"/>
</dbReference>
<dbReference type="EMBL" id="KN847043">
    <property type="protein sequence ID" value="KIW27448.1"/>
    <property type="molecule type" value="Genomic_DNA"/>
</dbReference>
<dbReference type="STRING" id="569365.A0A0D2C8P3"/>
<evidence type="ECO:0000256" key="1">
    <source>
        <dbReference type="SAM" id="MobiDB-lite"/>
    </source>
</evidence>
<dbReference type="Gene3D" id="3.40.50.150">
    <property type="entry name" value="Vaccinia Virus protein VP39"/>
    <property type="match status" value="1"/>
</dbReference>
<dbReference type="CDD" id="cd02440">
    <property type="entry name" value="AdoMet_MTases"/>
    <property type="match status" value="1"/>
</dbReference>
<dbReference type="InterPro" id="IPR029063">
    <property type="entry name" value="SAM-dependent_MTases_sf"/>
</dbReference>
<proteinExistence type="predicted"/>
<dbReference type="VEuPathDB" id="FungiDB:PV07_07183"/>
<dbReference type="PANTHER" id="PTHR42912">
    <property type="entry name" value="METHYLTRANSFERASE"/>
    <property type="match status" value="1"/>
</dbReference>
<evidence type="ECO:0000313" key="3">
    <source>
        <dbReference type="EMBL" id="KIW27448.1"/>
    </source>
</evidence>
<evidence type="ECO:0000259" key="2">
    <source>
        <dbReference type="Pfam" id="PF13649"/>
    </source>
</evidence>
<name>A0A0D2C8P3_9EURO</name>
<keyword evidence="4" id="KW-1185">Reference proteome</keyword>
<dbReference type="InterPro" id="IPR050508">
    <property type="entry name" value="Methyltransf_Superfamily"/>
</dbReference>
<dbReference type="InterPro" id="IPR041698">
    <property type="entry name" value="Methyltransf_25"/>
</dbReference>
<accession>A0A0D2C8P3</accession>
<dbReference type="RefSeq" id="XP_016247664.1">
    <property type="nucleotide sequence ID" value="XM_016394245.1"/>
</dbReference>
<organism evidence="3 4">
    <name type="scientific">Cladophialophora immunda</name>
    <dbReference type="NCBI Taxonomy" id="569365"/>
    <lineage>
        <taxon>Eukaryota</taxon>
        <taxon>Fungi</taxon>
        <taxon>Dikarya</taxon>
        <taxon>Ascomycota</taxon>
        <taxon>Pezizomycotina</taxon>
        <taxon>Eurotiomycetes</taxon>
        <taxon>Chaetothyriomycetidae</taxon>
        <taxon>Chaetothyriales</taxon>
        <taxon>Herpotrichiellaceae</taxon>
        <taxon>Cladophialophora</taxon>
    </lineage>
</organism>
<dbReference type="GO" id="GO:0008168">
    <property type="term" value="F:methyltransferase activity"/>
    <property type="evidence" value="ECO:0007669"/>
    <property type="project" value="TreeGrafter"/>
</dbReference>
<dbReference type="Pfam" id="PF13649">
    <property type="entry name" value="Methyltransf_25"/>
    <property type="match status" value="1"/>
</dbReference>
<protein>
    <recommendedName>
        <fullName evidence="2">Methyltransferase domain-containing protein</fullName>
    </recommendedName>
</protein>
<reference evidence="3 4" key="1">
    <citation type="submission" date="2015-01" db="EMBL/GenBank/DDBJ databases">
        <title>The Genome Sequence of Cladophialophora immunda CBS83496.</title>
        <authorList>
            <consortium name="The Broad Institute Genomics Platform"/>
            <person name="Cuomo C."/>
            <person name="de Hoog S."/>
            <person name="Gorbushina A."/>
            <person name="Stielow B."/>
            <person name="Teixiera M."/>
            <person name="Abouelleil A."/>
            <person name="Chapman S.B."/>
            <person name="Priest M."/>
            <person name="Young S.K."/>
            <person name="Wortman J."/>
            <person name="Nusbaum C."/>
            <person name="Birren B."/>
        </authorList>
    </citation>
    <scope>NUCLEOTIDE SEQUENCE [LARGE SCALE GENOMIC DNA]</scope>
    <source>
        <strain evidence="3 4">CBS 83496</strain>
    </source>
</reference>
<feature type="domain" description="Methyltransferase" evidence="2">
    <location>
        <begin position="159"/>
        <end position="263"/>
    </location>
</feature>
<feature type="region of interest" description="Disordered" evidence="1">
    <location>
        <begin position="48"/>
        <end position="67"/>
    </location>
</feature>
<gene>
    <name evidence="3" type="ORF">PV07_07183</name>
</gene>
<dbReference type="Proteomes" id="UP000054466">
    <property type="component" value="Unassembled WGS sequence"/>
</dbReference>
<evidence type="ECO:0000313" key="4">
    <source>
        <dbReference type="Proteomes" id="UP000054466"/>
    </source>
</evidence>
<dbReference type="AlphaFoldDB" id="A0A0D2C8P3"/>
<sequence>MEKGEAIFHIPPITYGFEHAAQGFIGLYLHGGSTGPFPTGPDFMQGWGSSGPQGPYRPLSPGGHNLGSVLVDAGSERPGQDINSPGRWQQRGNVTFDLSPSSERQRRTTNPAKSMAQPSKPTNSYTQGHSNYTVATHLTRTAESDAAFLLPHIKTTDHILDVGCGPGTITTGLAKYASEGATVGVDMSGEVLAKAKAVAAEANVPSSGPGSVAFQEANVLEGLPFADDAFDVVFASQVLGHMTPRDVARRALREMRRVLKPGGVLATRDGAEQHFYPRASDLDRLWVGNSARALRKGAPAADDTFESTATSMPALLRSVGFDPDAGKVRIGAGSVVFAGPETRKWLAWRAVGQLTQGDPFHQSWRDAGITEDEIQQTLQAVQKWADTEDAWFAALQCEMLAWK</sequence>
<feature type="compositionally biased region" description="Polar residues" evidence="1">
    <location>
        <begin position="81"/>
        <end position="129"/>
    </location>
</feature>
<dbReference type="GeneID" id="27346377"/>
<dbReference type="PANTHER" id="PTHR42912:SF93">
    <property type="entry name" value="N6-ADENOSINE-METHYLTRANSFERASE TMT1A"/>
    <property type="match status" value="1"/>
</dbReference>
<dbReference type="OrthoDB" id="10017101at2759"/>
<dbReference type="HOGENOM" id="CLU_057148_0_0_1"/>
<feature type="region of interest" description="Disordered" evidence="1">
    <location>
        <begin position="76"/>
        <end position="129"/>
    </location>
</feature>